<reference evidence="3" key="1">
    <citation type="submission" date="2019-10" db="EMBL/GenBank/DDBJ databases">
        <title>Streptomyces sp. nov., a novel actinobacterium isolated from alkaline environment.</title>
        <authorList>
            <person name="Golinska P."/>
        </authorList>
    </citation>
    <scope>NUCLEOTIDE SEQUENCE [LARGE SCALE GENOMIC DNA]</scope>
    <source>
        <strain evidence="3">DSM 42108</strain>
    </source>
</reference>
<evidence type="ECO:0000313" key="2">
    <source>
        <dbReference type="EMBL" id="MBB0233032.1"/>
    </source>
</evidence>
<dbReference type="AlphaFoldDB" id="A0A7W3XZK2"/>
<dbReference type="EMBL" id="VKHS01001415">
    <property type="protein sequence ID" value="MBB0233032.1"/>
    <property type="molecule type" value="Genomic_DNA"/>
</dbReference>
<organism evidence="2 3">
    <name type="scientific">Streptomyces calidiresistens</name>
    <dbReference type="NCBI Taxonomy" id="1485586"/>
    <lineage>
        <taxon>Bacteria</taxon>
        <taxon>Bacillati</taxon>
        <taxon>Actinomycetota</taxon>
        <taxon>Actinomycetes</taxon>
        <taxon>Kitasatosporales</taxon>
        <taxon>Streptomycetaceae</taxon>
        <taxon>Streptomyces</taxon>
    </lineage>
</organism>
<evidence type="ECO:0000256" key="1">
    <source>
        <dbReference type="SAM" id="MobiDB-lite"/>
    </source>
</evidence>
<keyword evidence="3" id="KW-1185">Reference proteome</keyword>
<dbReference type="PROSITE" id="PS51257">
    <property type="entry name" value="PROKAR_LIPOPROTEIN"/>
    <property type="match status" value="1"/>
</dbReference>
<protein>
    <submittedName>
        <fullName evidence="2">Uncharacterized protein</fullName>
    </submittedName>
</protein>
<comment type="caution">
    <text evidence="2">The sequence shown here is derived from an EMBL/GenBank/DDBJ whole genome shotgun (WGS) entry which is preliminary data.</text>
</comment>
<dbReference type="Proteomes" id="UP000530234">
    <property type="component" value="Unassembled WGS sequence"/>
</dbReference>
<proteinExistence type="predicted"/>
<accession>A0A7W3XZK2</accession>
<feature type="region of interest" description="Disordered" evidence="1">
    <location>
        <begin position="31"/>
        <end position="56"/>
    </location>
</feature>
<evidence type="ECO:0000313" key="3">
    <source>
        <dbReference type="Proteomes" id="UP000530234"/>
    </source>
</evidence>
<feature type="compositionally biased region" description="Low complexity" evidence="1">
    <location>
        <begin position="38"/>
        <end position="56"/>
    </location>
</feature>
<sequence>MAERGAGRGTAGPVAMAMVALIAAGTVSACSPASGGTLPSAPAPVAAVPSGPVGPDGVPLGPVERLLRAADVLAGAGTSRVRTAVETASGGTRVVITGEGVFDHGAGVGELELTVP</sequence>
<name>A0A7W3XZK2_9ACTN</name>
<gene>
    <name evidence="2" type="ORF">FOE67_26955</name>
</gene>
<feature type="non-terminal residue" evidence="2">
    <location>
        <position position="116"/>
    </location>
</feature>